<comment type="caution">
    <text evidence="6">The sequence shown here is derived from an EMBL/GenBank/DDBJ whole genome shotgun (WGS) entry which is preliminary data.</text>
</comment>
<reference evidence="6" key="1">
    <citation type="submission" date="2022-08" db="EMBL/GenBank/DDBJ databases">
        <authorList>
            <person name="Gutierrez-Valencia J."/>
        </authorList>
    </citation>
    <scope>NUCLEOTIDE SEQUENCE</scope>
</reference>
<dbReference type="GO" id="GO:0016567">
    <property type="term" value="P:protein ubiquitination"/>
    <property type="evidence" value="ECO:0007669"/>
    <property type="project" value="TreeGrafter"/>
</dbReference>
<evidence type="ECO:0000313" key="6">
    <source>
        <dbReference type="EMBL" id="CAI0408742.1"/>
    </source>
</evidence>
<evidence type="ECO:0000256" key="1">
    <source>
        <dbReference type="ARBA" id="ARBA00022723"/>
    </source>
</evidence>
<dbReference type="Gene3D" id="3.30.40.10">
    <property type="entry name" value="Zinc/RING finger domain, C3HC4 (zinc finger)"/>
    <property type="match status" value="1"/>
</dbReference>
<dbReference type="InterPro" id="IPR001841">
    <property type="entry name" value="Znf_RING"/>
</dbReference>
<gene>
    <name evidence="6" type="ORF">LITE_LOCUS14093</name>
</gene>
<dbReference type="AlphaFoldDB" id="A0AAV0JFP1"/>
<evidence type="ECO:0000256" key="2">
    <source>
        <dbReference type="ARBA" id="ARBA00022771"/>
    </source>
</evidence>
<dbReference type="GO" id="GO:0061630">
    <property type="term" value="F:ubiquitin protein ligase activity"/>
    <property type="evidence" value="ECO:0007669"/>
    <property type="project" value="TreeGrafter"/>
</dbReference>
<proteinExistence type="predicted"/>
<feature type="domain" description="RING-type" evidence="5">
    <location>
        <begin position="33"/>
        <end position="72"/>
    </location>
</feature>
<evidence type="ECO:0000256" key="3">
    <source>
        <dbReference type="ARBA" id="ARBA00022833"/>
    </source>
</evidence>
<sequence>MMEADFVTSGMFQEETVQIEDHNENSLLEGEKCGICMDFVIDRGVVDCCQHWFCFGCIDNWASITNLCPLCQKEFQLITCVPVGHDMLSKNF</sequence>
<dbReference type="GO" id="GO:0008270">
    <property type="term" value="F:zinc ion binding"/>
    <property type="evidence" value="ECO:0007669"/>
    <property type="project" value="UniProtKB-KW"/>
</dbReference>
<dbReference type="PANTHER" id="PTHR15315">
    <property type="entry name" value="RING FINGER PROTEIN 41, 151"/>
    <property type="match status" value="1"/>
</dbReference>
<keyword evidence="2 4" id="KW-0863">Zinc-finger</keyword>
<dbReference type="InterPro" id="IPR013083">
    <property type="entry name" value="Znf_RING/FYVE/PHD"/>
</dbReference>
<dbReference type="InterPro" id="IPR017907">
    <property type="entry name" value="Znf_RING_CS"/>
</dbReference>
<dbReference type="PROSITE" id="PS00518">
    <property type="entry name" value="ZF_RING_1"/>
    <property type="match status" value="1"/>
</dbReference>
<dbReference type="PANTHER" id="PTHR15315:SF26">
    <property type="entry name" value="E3 UBIQUITIN-PROTEIN LIGASE NRDP1"/>
    <property type="match status" value="1"/>
</dbReference>
<dbReference type="Pfam" id="PF13639">
    <property type="entry name" value="zf-RING_2"/>
    <property type="match status" value="1"/>
</dbReference>
<dbReference type="SMART" id="SM00184">
    <property type="entry name" value="RING"/>
    <property type="match status" value="1"/>
</dbReference>
<evidence type="ECO:0000259" key="5">
    <source>
        <dbReference type="PROSITE" id="PS50089"/>
    </source>
</evidence>
<protein>
    <recommendedName>
        <fullName evidence="5">RING-type domain-containing protein</fullName>
    </recommendedName>
</protein>
<evidence type="ECO:0000313" key="7">
    <source>
        <dbReference type="Proteomes" id="UP001154282"/>
    </source>
</evidence>
<dbReference type="PROSITE" id="PS50089">
    <property type="entry name" value="ZF_RING_2"/>
    <property type="match status" value="1"/>
</dbReference>
<organism evidence="6 7">
    <name type="scientific">Linum tenue</name>
    <dbReference type="NCBI Taxonomy" id="586396"/>
    <lineage>
        <taxon>Eukaryota</taxon>
        <taxon>Viridiplantae</taxon>
        <taxon>Streptophyta</taxon>
        <taxon>Embryophyta</taxon>
        <taxon>Tracheophyta</taxon>
        <taxon>Spermatophyta</taxon>
        <taxon>Magnoliopsida</taxon>
        <taxon>eudicotyledons</taxon>
        <taxon>Gunneridae</taxon>
        <taxon>Pentapetalae</taxon>
        <taxon>rosids</taxon>
        <taxon>fabids</taxon>
        <taxon>Malpighiales</taxon>
        <taxon>Linaceae</taxon>
        <taxon>Linum</taxon>
    </lineage>
</organism>
<keyword evidence="1" id="KW-0479">Metal-binding</keyword>
<dbReference type="EMBL" id="CAMGYJ010000005">
    <property type="protein sequence ID" value="CAI0408742.1"/>
    <property type="molecule type" value="Genomic_DNA"/>
</dbReference>
<dbReference type="SUPFAM" id="SSF57850">
    <property type="entry name" value="RING/U-box"/>
    <property type="match status" value="1"/>
</dbReference>
<name>A0AAV0JFP1_9ROSI</name>
<keyword evidence="3" id="KW-0862">Zinc</keyword>
<accession>A0AAV0JFP1</accession>
<dbReference type="Proteomes" id="UP001154282">
    <property type="component" value="Unassembled WGS sequence"/>
</dbReference>
<keyword evidence="7" id="KW-1185">Reference proteome</keyword>
<evidence type="ECO:0000256" key="4">
    <source>
        <dbReference type="PROSITE-ProRule" id="PRU00175"/>
    </source>
</evidence>